<proteinExistence type="predicted"/>
<gene>
    <name evidence="3" type="ORF">CYCCA115_LOCUS10742</name>
</gene>
<feature type="signal peptide" evidence="2">
    <location>
        <begin position="1"/>
        <end position="18"/>
    </location>
</feature>
<dbReference type="Proteomes" id="UP001295423">
    <property type="component" value="Unassembled WGS sequence"/>
</dbReference>
<feature type="region of interest" description="Disordered" evidence="1">
    <location>
        <begin position="25"/>
        <end position="45"/>
    </location>
</feature>
<dbReference type="EMBL" id="CAKOGP040001714">
    <property type="protein sequence ID" value="CAJ1946600.1"/>
    <property type="molecule type" value="Genomic_DNA"/>
</dbReference>
<comment type="caution">
    <text evidence="3">The sequence shown here is derived from an EMBL/GenBank/DDBJ whole genome shotgun (WGS) entry which is preliminary data.</text>
</comment>
<evidence type="ECO:0000256" key="1">
    <source>
        <dbReference type="SAM" id="MobiDB-lite"/>
    </source>
</evidence>
<accession>A0AAD2FMX8</accession>
<evidence type="ECO:0000313" key="4">
    <source>
        <dbReference type="Proteomes" id="UP001295423"/>
    </source>
</evidence>
<evidence type="ECO:0000256" key="2">
    <source>
        <dbReference type="SAM" id="SignalP"/>
    </source>
</evidence>
<feature type="chain" id="PRO_5042074213" evidence="2">
    <location>
        <begin position="19"/>
        <end position="277"/>
    </location>
</feature>
<reference evidence="3" key="1">
    <citation type="submission" date="2023-08" db="EMBL/GenBank/DDBJ databases">
        <authorList>
            <person name="Audoor S."/>
            <person name="Bilcke G."/>
        </authorList>
    </citation>
    <scope>NUCLEOTIDE SEQUENCE</scope>
</reference>
<feature type="compositionally biased region" description="Basic residues" evidence="1">
    <location>
        <begin position="34"/>
        <end position="44"/>
    </location>
</feature>
<keyword evidence="4" id="KW-1185">Reference proteome</keyword>
<protein>
    <submittedName>
        <fullName evidence="3">Uncharacterized protein</fullName>
    </submittedName>
</protein>
<organism evidence="3 4">
    <name type="scientific">Cylindrotheca closterium</name>
    <dbReference type="NCBI Taxonomy" id="2856"/>
    <lineage>
        <taxon>Eukaryota</taxon>
        <taxon>Sar</taxon>
        <taxon>Stramenopiles</taxon>
        <taxon>Ochrophyta</taxon>
        <taxon>Bacillariophyta</taxon>
        <taxon>Bacillariophyceae</taxon>
        <taxon>Bacillariophycidae</taxon>
        <taxon>Bacillariales</taxon>
        <taxon>Bacillariaceae</taxon>
        <taxon>Cylindrotheca</taxon>
    </lineage>
</organism>
<name>A0AAD2FMX8_9STRA</name>
<dbReference type="AlphaFoldDB" id="A0AAD2FMX8"/>
<evidence type="ECO:0000313" key="3">
    <source>
        <dbReference type="EMBL" id="CAJ1946600.1"/>
    </source>
</evidence>
<keyword evidence="2" id="KW-0732">Signal</keyword>
<sequence>MFKFSLTIAFALTCGAHAHTVLRERSQDVESHSTHTRAKVTKSHSAREGDEHINDLVYGEECSKFILDGSMWQHGNLPAILCGGYEYEMITYLEFEEGDELGFNPCQEALELVGVDPAIDTIDSFNFEQCLADVDTFLDDALVDSMISAEQSAPTGEDDVASTFYALSCIFSIVDIAQIGSEIHQEDFPVSLCSGFHSEMMYYLSKTEVDEEGLYPCQDALENAGYDAAIDFITTFDFEVCIAEVDMTVDFHLGEAFGLEATMEPRAACVVKNGCVW</sequence>